<comment type="subcellular location">
    <subcellularLocation>
        <location evidence="1">Nucleus</location>
        <location evidence="1">Nucleolus</location>
    </subcellularLocation>
</comment>
<dbReference type="AlphaFoldDB" id="A0A087T083"/>
<evidence type="ECO:0000256" key="1">
    <source>
        <dbReference type="ARBA" id="ARBA00004604"/>
    </source>
</evidence>
<feature type="domain" description="UTP25 NTP hydrolase-like" evidence="5">
    <location>
        <begin position="176"/>
        <end position="432"/>
    </location>
</feature>
<evidence type="ECO:0000259" key="5">
    <source>
        <dbReference type="Pfam" id="PF22916"/>
    </source>
</evidence>
<dbReference type="GO" id="GO:0034511">
    <property type="term" value="F:U3 snoRNA binding"/>
    <property type="evidence" value="ECO:0007669"/>
    <property type="project" value="InterPro"/>
</dbReference>
<evidence type="ECO:0000259" key="4">
    <source>
        <dbReference type="Pfam" id="PF06862"/>
    </source>
</evidence>
<protein>
    <submittedName>
        <fullName evidence="6">Digestive organ expansion factor-like protein</fullName>
    </submittedName>
</protein>
<dbReference type="GO" id="GO:0019843">
    <property type="term" value="F:rRNA binding"/>
    <property type="evidence" value="ECO:0007669"/>
    <property type="project" value="TreeGrafter"/>
</dbReference>
<gene>
    <name evidence="6" type="ORF">X975_06171</name>
</gene>
<dbReference type="OrthoDB" id="10264378at2759"/>
<organism evidence="6 7">
    <name type="scientific">Stegodyphus mimosarum</name>
    <name type="common">African social velvet spider</name>
    <dbReference type="NCBI Taxonomy" id="407821"/>
    <lineage>
        <taxon>Eukaryota</taxon>
        <taxon>Metazoa</taxon>
        <taxon>Ecdysozoa</taxon>
        <taxon>Arthropoda</taxon>
        <taxon>Chelicerata</taxon>
        <taxon>Arachnida</taxon>
        <taxon>Araneae</taxon>
        <taxon>Araneomorphae</taxon>
        <taxon>Entelegynae</taxon>
        <taxon>Eresoidea</taxon>
        <taxon>Eresidae</taxon>
        <taxon>Stegodyphus</taxon>
    </lineage>
</organism>
<comment type="similarity">
    <text evidence="2">Belongs to the UTP25 family.</text>
</comment>
<evidence type="ECO:0000313" key="6">
    <source>
        <dbReference type="EMBL" id="KFM58522.1"/>
    </source>
</evidence>
<dbReference type="PANTHER" id="PTHR12933:SF0">
    <property type="entry name" value="U3 SMALL NUCLEOLAR RNA-ASSOCIATED PROTEIN 25 HOMOLOG"/>
    <property type="match status" value="1"/>
</dbReference>
<dbReference type="GO" id="GO:0032040">
    <property type="term" value="C:small-subunit processome"/>
    <property type="evidence" value="ECO:0007669"/>
    <property type="project" value="TreeGrafter"/>
</dbReference>
<keyword evidence="7" id="KW-1185">Reference proteome</keyword>
<name>A0A087T083_STEMI</name>
<dbReference type="Pfam" id="PF22916">
    <property type="entry name" value="UTP25_NTPase-like"/>
    <property type="match status" value="1"/>
</dbReference>
<dbReference type="PANTHER" id="PTHR12933">
    <property type="entry name" value="ORF PROTEIN-RELATED"/>
    <property type="match status" value="1"/>
</dbReference>
<evidence type="ECO:0000313" key="7">
    <source>
        <dbReference type="Proteomes" id="UP000054359"/>
    </source>
</evidence>
<dbReference type="InterPro" id="IPR010678">
    <property type="entry name" value="UTP25"/>
</dbReference>
<feature type="non-terminal residue" evidence="6">
    <location>
        <position position="632"/>
    </location>
</feature>
<dbReference type="OMA" id="QDRGDTF"/>
<evidence type="ECO:0000256" key="2">
    <source>
        <dbReference type="ARBA" id="ARBA00009223"/>
    </source>
</evidence>
<feature type="domain" description="UTP25 C-terminal" evidence="4">
    <location>
        <begin position="444"/>
        <end position="626"/>
    </location>
</feature>
<keyword evidence="3" id="KW-0539">Nucleus</keyword>
<proteinExistence type="inferred from homology"/>
<evidence type="ECO:0000256" key="3">
    <source>
        <dbReference type="ARBA" id="ARBA00023242"/>
    </source>
</evidence>
<dbReference type="EMBL" id="KK112771">
    <property type="protein sequence ID" value="KFM58522.1"/>
    <property type="molecule type" value="Genomic_DNA"/>
</dbReference>
<dbReference type="Pfam" id="PF06862">
    <property type="entry name" value="Utp25_C"/>
    <property type="match status" value="1"/>
</dbReference>
<dbReference type="STRING" id="407821.A0A087T083"/>
<dbReference type="InterPro" id="IPR053940">
    <property type="entry name" value="UTP25_NTPase-like"/>
</dbReference>
<dbReference type="GO" id="GO:0000462">
    <property type="term" value="P:maturation of SSU-rRNA from tricistronic rRNA transcript (SSU-rRNA, 5.8S rRNA, LSU-rRNA)"/>
    <property type="evidence" value="ECO:0007669"/>
    <property type="project" value="TreeGrafter"/>
</dbReference>
<sequence>MYSDEEYQEPKPKKRLIEVSNNSVASVTKEIGVDSNEKCLKPKPNKCLAEISANLNDSFETVAENCNVDDLVGKCSDDEEEPSKSDPYTEHFEQELPEELASQKYEHEYKKYEFPEIGKFIFSKPLIQNLEIKDPCAKKYELFDFYWKKNLVETLKTFRKGFSNYELGLLNLISGYTDIMYMKRTHEKSENLRMLYSLHALNHILKSRAKIIHHNSKISKNSEEEYRDQGFTRTSVLILVPFRHDCYCIVSLLSRLLPECVVMNKKRFENEYGPPPPAQRIKPKPPDFEQTFEGNIDEDFKIGLRIKNKSITLYSEFYSSDLIIASPLGLRQIVGAEGDKERDYDFLSSIEILIIDRADVLLLQNPLHLIHVLKHVNILPKESHGCNFFRVRLYALNGMAKFYRQTLLLSSVEHMWFEALIFQNLCFNYRGYLSSVSEVKSPVIGNILVPMKMCFRWFDTDSPENEIEDRFNFFITKVLPDFKDPAMAQTMIYIPSYFDFVRLRNYFRESELSSVMICEYSKKGKVAQARDVFFKGYRHFMLYTERTHFYSRYHIKGIQHIIFYQLPTYPVFFRELCNAIIDCNPRKRYEEKSCTVIVSKHDLLQLKNIVGLSETKRMNGSKKKIFVKYIEQ</sequence>
<reference evidence="6 7" key="1">
    <citation type="submission" date="2013-11" db="EMBL/GenBank/DDBJ databases">
        <title>Genome sequencing of Stegodyphus mimosarum.</title>
        <authorList>
            <person name="Bechsgaard J."/>
        </authorList>
    </citation>
    <scope>NUCLEOTIDE SEQUENCE [LARGE SCALE GENOMIC DNA]</scope>
</reference>
<dbReference type="Proteomes" id="UP000054359">
    <property type="component" value="Unassembled WGS sequence"/>
</dbReference>
<accession>A0A087T083</accession>
<dbReference type="InterPro" id="IPR053939">
    <property type="entry name" value="UTP25_C"/>
</dbReference>